<dbReference type="PANTHER" id="PTHR34236:SF1">
    <property type="entry name" value="DIMETHYL SULFOXIDE REDUCTASE TRANSCRIPTIONAL ACTIVATOR"/>
    <property type="match status" value="1"/>
</dbReference>
<name>A0ABD5YZF5_9EURY</name>
<evidence type="ECO:0000256" key="2">
    <source>
        <dbReference type="ARBA" id="ARBA00023163"/>
    </source>
</evidence>
<sequence length="114" mass="12401">MSGITIKIIGRESDLQHGFDALPGEVRRRASIERVEKCSPVAPGIVSTLTERQRDVLTATADVGYYDVPRRGTADDVADTVGCAASTASDHLRKIETRILSTPLETDLSTYHCK</sequence>
<evidence type="ECO:0000313" key="6">
    <source>
        <dbReference type="Proteomes" id="UP001596417"/>
    </source>
</evidence>
<dbReference type="InterPro" id="IPR007050">
    <property type="entry name" value="HTH_bacterioopsin"/>
</dbReference>
<dbReference type="Proteomes" id="UP001596417">
    <property type="component" value="Unassembled WGS sequence"/>
</dbReference>
<reference evidence="5" key="1">
    <citation type="journal article" date="2014" name="Int. J. Syst. Evol. Microbiol.">
        <title>Complete genome sequence of Corynebacterium casei LMG S-19264T (=DSM 44701T), isolated from a smear-ripened cheese.</title>
        <authorList>
            <consortium name="US DOE Joint Genome Institute (JGI-PGF)"/>
            <person name="Walter F."/>
            <person name="Albersmeier A."/>
            <person name="Kalinowski J."/>
            <person name="Ruckert C."/>
        </authorList>
    </citation>
    <scope>NUCLEOTIDE SEQUENCE [LARGE SCALE GENOMIC DNA]</scope>
    <source>
        <strain evidence="5">NBRC 107106</strain>
    </source>
</reference>
<dbReference type="PANTHER" id="PTHR34236">
    <property type="entry name" value="DIMETHYL SULFOXIDE REDUCTASE TRANSCRIPTIONAL ACTIVATOR"/>
    <property type="match status" value="1"/>
</dbReference>
<gene>
    <name evidence="4" type="ORF">ACFQL7_27495</name>
    <name evidence="5" type="ORF">ACFQL7_28215</name>
</gene>
<keyword evidence="6" id="KW-1185">Reference proteome</keyword>
<dbReference type="EMBL" id="JBHTAX010000007">
    <property type="protein sequence ID" value="MFC7193291.1"/>
    <property type="molecule type" value="Genomic_DNA"/>
</dbReference>
<dbReference type="RefSeq" id="WP_390206992.1">
    <property type="nucleotide sequence ID" value="NZ_JBHSZC010000006.1"/>
</dbReference>
<dbReference type="Pfam" id="PF04967">
    <property type="entry name" value="HTH_10"/>
    <property type="match status" value="1"/>
</dbReference>
<evidence type="ECO:0000313" key="5">
    <source>
        <dbReference type="EMBL" id="MFC7193291.1"/>
    </source>
</evidence>
<organism evidence="5 6">
    <name type="scientific">Halocatena marina</name>
    <dbReference type="NCBI Taxonomy" id="2934937"/>
    <lineage>
        <taxon>Archaea</taxon>
        <taxon>Methanobacteriati</taxon>
        <taxon>Methanobacteriota</taxon>
        <taxon>Stenosarchaea group</taxon>
        <taxon>Halobacteria</taxon>
        <taxon>Halobacteriales</taxon>
        <taxon>Natronomonadaceae</taxon>
        <taxon>Halocatena</taxon>
    </lineage>
</organism>
<reference evidence="6" key="2">
    <citation type="journal article" date="2019" name="Int. J. Syst. Evol. Microbiol.">
        <title>The Global Catalogue of Microorganisms (GCM) 10K type strain sequencing project: providing services to taxonomists for standard genome sequencing and annotation.</title>
        <authorList>
            <consortium name="The Broad Institute Genomics Platform"/>
            <consortium name="The Broad Institute Genome Sequencing Center for Infectious Disease"/>
            <person name="Wu L."/>
            <person name="Ma J."/>
        </authorList>
    </citation>
    <scope>NUCLEOTIDE SEQUENCE [LARGE SCALE GENOMIC DNA]</scope>
    <source>
        <strain evidence="6">RDMS1</strain>
    </source>
</reference>
<keyword evidence="1" id="KW-0805">Transcription regulation</keyword>
<dbReference type="EMBL" id="JBHTAX010000007">
    <property type="protein sequence ID" value="MFC7193156.1"/>
    <property type="molecule type" value="Genomic_DNA"/>
</dbReference>
<protein>
    <submittedName>
        <fullName evidence="5">Helix-turn-helix domain-containing protein</fullName>
    </submittedName>
</protein>
<evidence type="ECO:0000259" key="3">
    <source>
        <dbReference type="Pfam" id="PF04967"/>
    </source>
</evidence>
<evidence type="ECO:0000313" key="4">
    <source>
        <dbReference type="EMBL" id="MFC7193156.1"/>
    </source>
</evidence>
<dbReference type="AlphaFoldDB" id="A0ABD5YZF5"/>
<proteinExistence type="predicted"/>
<comment type="caution">
    <text evidence="5">The sequence shown here is derived from an EMBL/GenBank/DDBJ whole genome shotgun (WGS) entry which is preliminary data.</text>
</comment>
<accession>A0ABD5YZF5</accession>
<reference evidence="5" key="3">
    <citation type="submission" date="2024-09" db="EMBL/GenBank/DDBJ databases">
        <authorList>
            <person name="Sun Q."/>
        </authorList>
    </citation>
    <scope>NUCLEOTIDE SEQUENCE</scope>
    <source>
        <strain evidence="5">NBRC 107106</strain>
    </source>
</reference>
<keyword evidence="2" id="KW-0804">Transcription</keyword>
<evidence type="ECO:0000256" key="1">
    <source>
        <dbReference type="ARBA" id="ARBA00023015"/>
    </source>
</evidence>
<feature type="domain" description="HTH bat-type" evidence="3">
    <location>
        <begin position="49"/>
        <end position="100"/>
    </location>
</feature>